<gene>
    <name evidence="2" type="ORF">RUA8715_02435</name>
</gene>
<dbReference type="InterPro" id="IPR010293">
    <property type="entry name" value="Sbt_1"/>
</dbReference>
<feature type="transmembrane region" description="Helical" evidence="1">
    <location>
        <begin position="70"/>
        <end position="93"/>
    </location>
</feature>
<dbReference type="Pfam" id="PF05982">
    <property type="entry name" value="Sbt_1"/>
    <property type="match status" value="1"/>
</dbReference>
<feature type="transmembrane region" description="Helical" evidence="1">
    <location>
        <begin position="12"/>
        <end position="33"/>
    </location>
</feature>
<keyword evidence="1" id="KW-0812">Transmembrane</keyword>
<feature type="transmembrane region" description="Helical" evidence="1">
    <location>
        <begin position="200"/>
        <end position="221"/>
    </location>
</feature>
<dbReference type="AlphaFoldDB" id="A0A238KNK0"/>
<keyword evidence="1" id="KW-1133">Transmembrane helix</keyword>
<name>A0A238KNK0_9RHOB</name>
<feature type="transmembrane region" description="Helical" evidence="1">
    <location>
        <begin position="233"/>
        <end position="257"/>
    </location>
</feature>
<keyword evidence="3" id="KW-1185">Reference proteome</keyword>
<evidence type="ECO:0000256" key="1">
    <source>
        <dbReference type="SAM" id="Phobius"/>
    </source>
</evidence>
<feature type="transmembrane region" description="Helical" evidence="1">
    <location>
        <begin position="45"/>
        <end position="64"/>
    </location>
</feature>
<dbReference type="EMBL" id="FXYG01000003">
    <property type="protein sequence ID" value="SMX44375.1"/>
    <property type="molecule type" value="Genomic_DNA"/>
</dbReference>
<evidence type="ECO:0008006" key="4">
    <source>
        <dbReference type="Google" id="ProtNLM"/>
    </source>
</evidence>
<dbReference type="Proteomes" id="UP000202485">
    <property type="component" value="Unassembled WGS sequence"/>
</dbReference>
<feature type="transmembrane region" description="Helical" evidence="1">
    <location>
        <begin position="135"/>
        <end position="154"/>
    </location>
</feature>
<feature type="transmembrane region" description="Helical" evidence="1">
    <location>
        <begin position="294"/>
        <end position="316"/>
    </location>
</feature>
<sequence length="325" mass="32929">MENLLSLAADNLVSPIILSFVLGLSAALARSDLTIPEAIAKAMSIYLLFAIGFKGGVSVAAHGIDATLGLSLIAGVILSALLPLVAFGLLRVLTNLDHVNAGAVAAHYGSISIVTFVAGTSVLESQGLMYEGYMVAVAAAMEAPAILSALWLISRGGGARRMDSDLWREIALNGSIVLLVGSFAIGWITGEDGLAEISSFVVAPFKGVLCLFLLDMGIVAGRGLRAGRGLITIGLLGFGVLMPLIGAGAGLVAALLLGLSTGGAVLLMVLGASASYIAVPAAMRVAVPEANPSIYLTLSLGVTFPFNLALGLPIYVSVARAVTGG</sequence>
<feature type="transmembrane region" description="Helical" evidence="1">
    <location>
        <begin position="166"/>
        <end position="188"/>
    </location>
</feature>
<dbReference type="PANTHER" id="PTHR40400:SF1">
    <property type="entry name" value="SLR1512 PROTEIN"/>
    <property type="match status" value="1"/>
</dbReference>
<reference evidence="3" key="1">
    <citation type="submission" date="2017-05" db="EMBL/GenBank/DDBJ databases">
        <authorList>
            <person name="Rodrigo-Torres L."/>
            <person name="Arahal R. D."/>
            <person name="Lucena T."/>
        </authorList>
    </citation>
    <scope>NUCLEOTIDE SEQUENCE [LARGE SCALE GENOMIC DNA]</scope>
    <source>
        <strain evidence="3">CECT 8715</strain>
    </source>
</reference>
<evidence type="ECO:0000313" key="2">
    <source>
        <dbReference type="EMBL" id="SMX44375.1"/>
    </source>
</evidence>
<keyword evidence="1" id="KW-0472">Membrane</keyword>
<proteinExistence type="predicted"/>
<organism evidence="2 3">
    <name type="scientific">Ruegeria arenilitoris</name>
    <dbReference type="NCBI Taxonomy" id="1173585"/>
    <lineage>
        <taxon>Bacteria</taxon>
        <taxon>Pseudomonadati</taxon>
        <taxon>Pseudomonadota</taxon>
        <taxon>Alphaproteobacteria</taxon>
        <taxon>Rhodobacterales</taxon>
        <taxon>Roseobacteraceae</taxon>
        <taxon>Ruegeria</taxon>
    </lineage>
</organism>
<evidence type="ECO:0000313" key="3">
    <source>
        <dbReference type="Proteomes" id="UP000202485"/>
    </source>
</evidence>
<feature type="transmembrane region" description="Helical" evidence="1">
    <location>
        <begin position="105"/>
        <end position="123"/>
    </location>
</feature>
<dbReference type="RefSeq" id="WP_093963955.1">
    <property type="nucleotide sequence ID" value="NZ_FXYG01000003.1"/>
</dbReference>
<accession>A0A238KNK0</accession>
<feature type="transmembrane region" description="Helical" evidence="1">
    <location>
        <begin position="263"/>
        <end position="282"/>
    </location>
</feature>
<dbReference type="PANTHER" id="PTHR40400">
    <property type="entry name" value="SLR1512 PROTEIN"/>
    <property type="match status" value="1"/>
</dbReference>
<protein>
    <recommendedName>
        <fullName evidence="4">Sodium-dependent bicarbonate transport family permease</fullName>
    </recommendedName>
</protein>
<dbReference type="OrthoDB" id="345121at2"/>